<feature type="region of interest" description="Disordered" evidence="1">
    <location>
        <begin position="450"/>
        <end position="486"/>
    </location>
</feature>
<protein>
    <submittedName>
        <fullName evidence="5">Uncharacterized protein LOC108627568</fullName>
    </submittedName>
</protein>
<dbReference type="PANTHER" id="PTHR46135:SF3">
    <property type="entry name" value="NME_NM23 FAMILY MEMBER 8"/>
    <property type="match status" value="1"/>
</dbReference>
<dbReference type="InterPro" id="IPR036249">
    <property type="entry name" value="Thioredoxin-like_sf"/>
</dbReference>
<proteinExistence type="predicted"/>
<evidence type="ECO:0000313" key="5">
    <source>
        <dbReference type="RefSeq" id="XP_017884365.1"/>
    </source>
</evidence>
<dbReference type="CDD" id="cd02948">
    <property type="entry name" value="TRX_NDPK"/>
    <property type="match status" value="1"/>
</dbReference>
<dbReference type="Pfam" id="PF15928">
    <property type="entry name" value="DUF4746"/>
    <property type="match status" value="1"/>
</dbReference>
<dbReference type="Pfam" id="PF00085">
    <property type="entry name" value="Thioredoxin"/>
    <property type="match status" value="1"/>
</dbReference>
<reference evidence="5" key="1">
    <citation type="submission" date="2025-08" db="UniProtKB">
        <authorList>
            <consortium name="RefSeq"/>
        </authorList>
    </citation>
    <scope>IDENTIFICATION</scope>
    <source>
        <tissue evidence="5">Whole body</tissue>
    </source>
</reference>
<accession>A0AAJ7J493</accession>
<dbReference type="SUPFAM" id="SSF52833">
    <property type="entry name" value="Thioredoxin-like"/>
    <property type="match status" value="1"/>
</dbReference>
<dbReference type="RefSeq" id="XP_017884365.1">
    <property type="nucleotide sequence ID" value="XM_018028876.2"/>
</dbReference>
<feature type="compositionally biased region" description="Acidic residues" evidence="1">
    <location>
        <begin position="463"/>
        <end position="476"/>
    </location>
</feature>
<dbReference type="PANTHER" id="PTHR46135">
    <property type="entry name" value="NME/NM23 FAMILY MEMBER 8"/>
    <property type="match status" value="1"/>
</dbReference>
<evidence type="ECO:0000256" key="1">
    <source>
        <dbReference type="SAM" id="MobiDB-lite"/>
    </source>
</evidence>
<gene>
    <name evidence="5" type="primary">LOC108627568</name>
</gene>
<evidence type="ECO:0000313" key="4">
    <source>
        <dbReference type="Proteomes" id="UP000694925"/>
    </source>
</evidence>
<dbReference type="Gene3D" id="3.40.30.10">
    <property type="entry name" value="Glutaredoxin"/>
    <property type="match status" value="1"/>
</dbReference>
<evidence type="ECO:0000259" key="2">
    <source>
        <dbReference type="Pfam" id="PF00085"/>
    </source>
</evidence>
<dbReference type="InterPro" id="IPR031827">
    <property type="entry name" value="DUF4746"/>
</dbReference>
<dbReference type="InterPro" id="IPR051766">
    <property type="entry name" value="TXND_domain-containing"/>
</dbReference>
<feature type="domain" description="DUF4746" evidence="3">
    <location>
        <begin position="316"/>
        <end position="460"/>
    </location>
</feature>
<organism evidence="4 5">
    <name type="scientific">Ceratina calcarata</name>
    <dbReference type="NCBI Taxonomy" id="156304"/>
    <lineage>
        <taxon>Eukaryota</taxon>
        <taxon>Metazoa</taxon>
        <taxon>Ecdysozoa</taxon>
        <taxon>Arthropoda</taxon>
        <taxon>Hexapoda</taxon>
        <taxon>Insecta</taxon>
        <taxon>Pterygota</taxon>
        <taxon>Neoptera</taxon>
        <taxon>Endopterygota</taxon>
        <taxon>Hymenoptera</taxon>
        <taxon>Apocrita</taxon>
        <taxon>Aculeata</taxon>
        <taxon>Apoidea</taxon>
        <taxon>Anthophila</taxon>
        <taxon>Apidae</taxon>
        <taxon>Ceratina</taxon>
        <taxon>Zadontomerus</taxon>
    </lineage>
</organism>
<keyword evidence="4" id="KW-1185">Reference proteome</keyword>
<name>A0AAJ7J493_9HYME</name>
<feature type="domain" description="Thioredoxin" evidence="2">
    <location>
        <begin position="13"/>
        <end position="102"/>
    </location>
</feature>
<evidence type="ECO:0000259" key="3">
    <source>
        <dbReference type="Pfam" id="PF15928"/>
    </source>
</evidence>
<dbReference type="KEGG" id="ccal:108627568"/>
<dbReference type="AlphaFoldDB" id="A0AAJ7J493"/>
<dbReference type="Proteomes" id="UP000694925">
    <property type="component" value="Unplaced"/>
</dbReference>
<dbReference type="GeneID" id="108627568"/>
<sequence>MAKKTTPAALQTEIVNNDEWEKLLTKPGLIVVDVYSEWSGPCTGMVSILKKIKMEIGGDALSYATAKCDYITALERFQGKSEPTWMFIHNGRMVNLMFGAQCPQLLKMLTMELQRVQNDEEHEFSLDVSERSPEEIKRLQIIEETRIAKETAKRARKEAEAVARYEAEMLHLITSLSKETCLLLYPWVFKDEEGHKRDKRSSPPYVELVEEILPGNYAIEHEIRKRLNEDILSSMFNESDYTLTSNAKKLLMDGKCMFMRLKVSETKSETDIHEHLISLLFGEAELPTAEKSLNEECFAGRHRPSYVTSENENEVFPLVWTPPNPRNKAIVFRNIFATYTNNTYPYEDKTAKVPIVVFKYDYTKKSELKMILQEFEDEVINFGIFESDKPQEAKLLAKSITEFESNTRERTGYETFVCVVKKIGCETFLGFAGIGPYHVSENPEKAIEESELYFPDITAADETQSDDEEKPEEATENPEGNMNETS</sequence>
<dbReference type="InterPro" id="IPR013766">
    <property type="entry name" value="Thioredoxin_domain"/>
</dbReference>